<proteinExistence type="predicted"/>
<dbReference type="EMBL" id="CAEZZF010000009">
    <property type="protein sequence ID" value="CAB4744854.1"/>
    <property type="molecule type" value="Genomic_DNA"/>
</dbReference>
<dbReference type="AlphaFoldDB" id="A0A6J6TDK1"/>
<organism evidence="1">
    <name type="scientific">freshwater metagenome</name>
    <dbReference type="NCBI Taxonomy" id="449393"/>
    <lineage>
        <taxon>unclassified sequences</taxon>
        <taxon>metagenomes</taxon>
        <taxon>ecological metagenomes</taxon>
    </lineage>
</organism>
<sequence length="52" mass="5538">MNKIRAITIAAVINEREIAANRSGCDGIIVHALNVRPLSAKPKGLVEKSNIA</sequence>
<accession>A0A6J6TDK1</accession>
<evidence type="ECO:0000313" key="1">
    <source>
        <dbReference type="EMBL" id="CAB4744854.1"/>
    </source>
</evidence>
<protein>
    <submittedName>
        <fullName evidence="1">Unannotated protein</fullName>
    </submittedName>
</protein>
<name>A0A6J6TDK1_9ZZZZ</name>
<gene>
    <name evidence="1" type="ORF">UFOPK2837_00242</name>
</gene>
<reference evidence="1" key="1">
    <citation type="submission" date="2020-05" db="EMBL/GenBank/DDBJ databases">
        <authorList>
            <person name="Chiriac C."/>
            <person name="Salcher M."/>
            <person name="Ghai R."/>
            <person name="Kavagutti S V."/>
        </authorList>
    </citation>
    <scope>NUCLEOTIDE SEQUENCE</scope>
</reference>